<gene>
    <name evidence="7" type="ORF">OTU49_015158</name>
</gene>
<organism evidence="7 8">
    <name type="scientific">Cherax quadricarinatus</name>
    <name type="common">Australian red claw crayfish</name>
    <dbReference type="NCBI Taxonomy" id="27406"/>
    <lineage>
        <taxon>Eukaryota</taxon>
        <taxon>Metazoa</taxon>
        <taxon>Ecdysozoa</taxon>
        <taxon>Arthropoda</taxon>
        <taxon>Crustacea</taxon>
        <taxon>Multicrustacea</taxon>
        <taxon>Malacostraca</taxon>
        <taxon>Eumalacostraca</taxon>
        <taxon>Eucarida</taxon>
        <taxon>Decapoda</taxon>
        <taxon>Pleocyemata</taxon>
        <taxon>Astacidea</taxon>
        <taxon>Parastacoidea</taxon>
        <taxon>Parastacidae</taxon>
        <taxon>Cherax</taxon>
    </lineage>
</organism>
<evidence type="ECO:0000256" key="2">
    <source>
        <dbReference type="ARBA" id="ARBA00010186"/>
    </source>
</evidence>
<reference evidence="7 8" key="1">
    <citation type="journal article" date="2024" name="BMC Genomics">
        <title>Genome assembly of redclaw crayfish (Cherax quadricarinatus) provides insights into its immune adaptation and hypoxia tolerance.</title>
        <authorList>
            <person name="Liu Z."/>
            <person name="Zheng J."/>
            <person name="Li H."/>
            <person name="Fang K."/>
            <person name="Wang S."/>
            <person name="He J."/>
            <person name="Zhou D."/>
            <person name="Weng S."/>
            <person name="Chi M."/>
            <person name="Gu Z."/>
            <person name="He J."/>
            <person name="Li F."/>
            <person name="Wang M."/>
        </authorList>
    </citation>
    <scope>NUCLEOTIDE SEQUENCE [LARGE SCALE GENOMIC DNA]</scope>
    <source>
        <strain evidence="7">ZL_2023a</strain>
    </source>
</reference>
<dbReference type="PANTHER" id="PTHR11225:SF4">
    <property type="entry name" value="NUCLEAR PORE COMPLEX PROTEIN NUP93"/>
    <property type="match status" value="1"/>
</dbReference>
<keyword evidence="8" id="KW-1185">Reference proteome</keyword>
<dbReference type="GO" id="GO:0017056">
    <property type="term" value="F:structural constituent of nuclear pore"/>
    <property type="evidence" value="ECO:0007669"/>
    <property type="project" value="InterPro"/>
</dbReference>
<evidence type="ECO:0000313" key="8">
    <source>
        <dbReference type="Proteomes" id="UP001445076"/>
    </source>
</evidence>
<accession>A0AAW0XZJ7</accession>
<comment type="similarity">
    <text evidence="2 5">Belongs to the nucleoporin interacting component (NIC) family.</text>
</comment>
<sequence>MGSRSLQELLQQAEQLASNLNGGGELPRVDRSLQQILHTGQQLWSRASTQASTANDAQAAILLGSRGVDLPHISSRLENLTTARTLQPLEAVADTDIAAFLRNERENAIITAIEDSKRRTSEEVDKLYWKQQQAEWEQKKQDLLSAFTHSGTDLLNITVQQQDSIVCVPRAVGGKSSSLSSEEMAYVRVIRQYNEEVLQGGIRPNLAESLTNAASTMGDQGISDLWALVQCLTEVPVSVGGDAAQARASPRVQAALVKQARGHLEKSYATHMRRMVYSHLERAQLGGVPGLVPLVRAFLEVVLPPQVISTLEDGQASSAPVWPLIFYCMRAGGSKAACLAAAENSSPSVVEIVVALEQYERSNSGRLPPDMEKKLRMSYKRTVKNSPDPFKRAVYCVLSRCDPHEDHADIAATTDDYLWLKLCVVDCDSSPSASTSSSSSAQQDILSLTQLQNLLYEQYGESHFSAWNEPLLYTTILLQTGQFEAAVEFLSRKEALRCHAVHVALALHEMNLLALPAQVHAPMLSREDGDPEGVRRLNLTRLILLYTRKFDATDPCEALHYCFFLRSLKGKNGESMFSGCISQLVLQSREFDMLLGRLEPDGRRTPGIIDKFKVDVSEVTQMVAQDSEKKGLHEDAVKLYDLAKNHEKVVSLLNQLLSQVVHQTEGGSGSQRGRVVELATAVALRFKTHGHKTHPNNAATLHLLLDLTTFFDLYHKERFMDALEVLKKLRIIALRRDEVETRVAGVTAQGSEIRSVLPHVLLAAMTTTHRLYRMPAQPQSPQTSFNTSTTVTSPATKHLQEQARAIVTFAGMIPMRLHSEINARLVQLEALIN</sequence>
<keyword evidence="3 5" id="KW-0906">Nuclear pore complex</keyword>
<dbReference type="EMBL" id="JARKIK010000008">
    <property type="protein sequence ID" value="KAK8749970.1"/>
    <property type="molecule type" value="Genomic_DNA"/>
</dbReference>
<feature type="compositionally biased region" description="Polar residues" evidence="6">
    <location>
        <begin position="777"/>
        <end position="795"/>
    </location>
</feature>
<keyword evidence="4 5" id="KW-0539">Nucleus</keyword>
<feature type="region of interest" description="Disordered" evidence="6">
    <location>
        <begin position="776"/>
        <end position="795"/>
    </location>
</feature>
<dbReference type="GO" id="GO:0006606">
    <property type="term" value="P:protein import into nucleus"/>
    <property type="evidence" value="ECO:0007669"/>
    <property type="project" value="TreeGrafter"/>
</dbReference>
<keyword evidence="5" id="KW-0813">Transport</keyword>
<dbReference type="InterPro" id="IPR007231">
    <property type="entry name" value="Nucleoporin_int_Nup93/Nic96"/>
</dbReference>
<evidence type="ECO:0000256" key="6">
    <source>
        <dbReference type="SAM" id="MobiDB-lite"/>
    </source>
</evidence>
<keyword evidence="5" id="KW-0509">mRNA transport</keyword>
<evidence type="ECO:0000256" key="1">
    <source>
        <dbReference type="ARBA" id="ARBA00004567"/>
    </source>
</evidence>
<proteinExistence type="inferred from homology"/>
<dbReference type="AlphaFoldDB" id="A0AAW0XZJ7"/>
<evidence type="ECO:0000256" key="4">
    <source>
        <dbReference type="ARBA" id="ARBA00023242"/>
    </source>
</evidence>
<comment type="subcellular location">
    <subcellularLocation>
        <location evidence="1 5">Nucleus</location>
        <location evidence="1 5">Nuclear pore complex</location>
    </subcellularLocation>
</comment>
<dbReference type="GO" id="GO:0005643">
    <property type="term" value="C:nuclear pore"/>
    <property type="evidence" value="ECO:0007669"/>
    <property type="project" value="UniProtKB-SubCell"/>
</dbReference>
<comment type="caution">
    <text evidence="7">The sequence shown here is derived from an EMBL/GenBank/DDBJ whole genome shotgun (WGS) entry which is preliminary data.</text>
</comment>
<dbReference type="PANTHER" id="PTHR11225">
    <property type="entry name" value="NUCLEAR PORE COMPLEX PROTEIN NUP93 NUCLEOPORIN NUP93 DEAD EYE PROTEIN"/>
    <property type="match status" value="1"/>
</dbReference>
<evidence type="ECO:0000256" key="5">
    <source>
        <dbReference type="RuleBase" id="RU364035"/>
    </source>
</evidence>
<evidence type="ECO:0000256" key="3">
    <source>
        <dbReference type="ARBA" id="ARBA00023132"/>
    </source>
</evidence>
<dbReference type="Proteomes" id="UP001445076">
    <property type="component" value="Unassembled WGS sequence"/>
</dbReference>
<evidence type="ECO:0000313" key="7">
    <source>
        <dbReference type="EMBL" id="KAK8749970.1"/>
    </source>
</evidence>
<keyword evidence="5" id="KW-0472">Membrane</keyword>
<keyword evidence="5" id="KW-0811">Translocation</keyword>
<name>A0AAW0XZJ7_CHEQU</name>
<keyword evidence="5" id="KW-0653">Protein transport</keyword>
<dbReference type="GO" id="GO:0016973">
    <property type="term" value="P:poly(A)+ mRNA export from nucleus"/>
    <property type="evidence" value="ECO:0007669"/>
    <property type="project" value="TreeGrafter"/>
</dbReference>
<dbReference type="Pfam" id="PF04097">
    <property type="entry name" value="Nic96"/>
    <property type="match status" value="1"/>
</dbReference>
<protein>
    <recommendedName>
        <fullName evidence="5">Nuclear pore protein</fullName>
    </recommendedName>
</protein>